<sequence length="500" mass="56849">MVSVLKKSILLIFAFNILSIYLYFLPRCPLPAPEDPDDDRNELSSLKPWPSLPSYLPWPSNPSRDPESCESFFGNGFTRRVDFLRRGRDRGWFRCHHNAVLGSSVCEGGRVRMASGRIRMARGGERLEEVLGRKEEEELPVFEEGAFEVEGDGGVWFAGRKWGNGWKRWRVVGDEDLERFLPGNGVERHTMRELIGNLTVIAKGELQCDQWIDEPALLVTRYEYANLFHTVTDLYSSYAASRVAGLPYRPRLIFVDGHCSSPLEETWKAMFSSVTYAKNFTGAVCFRHAIFVPLGYETAIFKGLSRKILCQGASIKDQWRNPDDKRTTRLSEFGEMIRASFGIPVGDHQIERPLSAHNVLFIRREDYRAHPRHIGKLESRLINEQHLFDSLKIWASSYQGCKVNLVDGLFAHMPMKDQVKAIQDASVIISAHGAGLTHIISAMSDTVILEIIGSKFRRPHYALIAWWRGLEYHAMNLEGSYANPGEVIDKLRSIIENLGC</sequence>
<accession>A0ACB9NU49</accession>
<dbReference type="Proteomes" id="UP001057402">
    <property type="component" value="Chromosome 7"/>
</dbReference>
<organism evidence="1 2">
    <name type="scientific">Melastoma candidum</name>
    <dbReference type="NCBI Taxonomy" id="119954"/>
    <lineage>
        <taxon>Eukaryota</taxon>
        <taxon>Viridiplantae</taxon>
        <taxon>Streptophyta</taxon>
        <taxon>Embryophyta</taxon>
        <taxon>Tracheophyta</taxon>
        <taxon>Spermatophyta</taxon>
        <taxon>Magnoliopsida</taxon>
        <taxon>eudicotyledons</taxon>
        <taxon>Gunneridae</taxon>
        <taxon>Pentapetalae</taxon>
        <taxon>rosids</taxon>
        <taxon>malvids</taxon>
        <taxon>Myrtales</taxon>
        <taxon>Melastomataceae</taxon>
        <taxon>Melastomatoideae</taxon>
        <taxon>Melastomateae</taxon>
        <taxon>Melastoma</taxon>
    </lineage>
</organism>
<proteinExistence type="predicted"/>
<gene>
    <name evidence="1" type="ORF">MLD38_024905</name>
</gene>
<name>A0ACB9NU49_9MYRT</name>
<dbReference type="EMBL" id="CM042886">
    <property type="protein sequence ID" value="KAI4340028.1"/>
    <property type="molecule type" value="Genomic_DNA"/>
</dbReference>
<protein>
    <submittedName>
        <fullName evidence="1">Uncharacterized protein</fullName>
    </submittedName>
</protein>
<keyword evidence="2" id="KW-1185">Reference proteome</keyword>
<comment type="caution">
    <text evidence="1">The sequence shown here is derived from an EMBL/GenBank/DDBJ whole genome shotgun (WGS) entry which is preliminary data.</text>
</comment>
<evidence type="ECO:0000313" key="1">
    <source>
        <dbReference type="EMBL" id="KAI4340028.1"/>
    </source>
</evidence>
<reference evidence="2" key="1">
    <citation type="journal article" date="2023" name="Front. Plant Sci.">
        <title>Chromosomal-level genome assembly of Melastoma candidum provides insights into trichome evolution.</title>
        <authorList>
            <person name="Zhong Y."/>
            <person name="Wu W."/>
            <person name="Sun C."/>
            <person name="Zou P."/>
            <person name="Liu Y."/>
            <person name="Dai S."/>
            <person name="Zhou R."/>
        </authorList>
    </citation>
    <scope>NUCLEOTIDE SEQUENCE [LARGE SCALE GENOMIC DNA]</scope>
</reference>
<evidence type="ECO:0000313" key="2">
    <source>
        <dbReference type="Proteomes" id="UP001057402"/>
    </source>
</evidence>